<feature type="region of interest" description="Disordered" evidence="1">
    <location>
        <begin position="573"/>
        <end position="600"/>
    </location>
</feature>
<feature type="transmembrane region" description="Helical" evidence="2">
    <location>
        <begin position="613"/>
        <end position="631"/>
    </location>
</feature>
<dbReference type="Gene3D" id="3.10.620.30">
    <property type="match status" value="1"/>
</dbReference>
<evidence type="ECO:0000313" key="4">
    <source>
        <dbReference type="EMBL" id="MFC7372611.1"/>
    </source>
</evidence>
<organism evidence="4 5">
    <name type="scientific">Fictibacillus iocasae</name>
    <dbReference type="NCBI Taxonomy" id="2715437"/>
    <lineage>
        <taxon>Bacteria</taxon>
        <taxon>Bacillati</taxon>
        <taxon>Bacillota</taxon>
        <taxon>Bacilli</taxon>
        <taxon>Bacillales</taxon>
        <taxon>Fictibacillaceae</taxon>
        <taxon>Fictibacillus</taxon>
    </lineage>
</organism>
<feature type="transmembrane region" description="Helical" evidence="2">
    <location>
        <begin position="205"/>
        <end position="225"/>
    </location>
</feature>
<dbReference type="PANTHER" id="PTHR42736">
    <property type="entry name" value="PROTEIN-GLUTAMINE GAMMA-GLUTAMYLTRANSFERASE"/>
    <property type="match status" value="1"/>
</dbReference>
<evidence type="ECO:0000259" key="3">
    <source>
        <dbReference type="SMART" id="SM00460"/>
    </source>
</evidence>
<feature type="region of interest" description="Disordered" evidence="1">
    <location>
        <begin position="240"/>
        <end position="259"/>
    </location>
</feature>
<feature type="domain" description="Transglutaminase-like" evidence="3">
    <location>
        <begin position="485"/>
        <end position="560"/>
    </location>
</feature>
<dbReference type="InterPro" id="IPR038765">
    <property type="entry name" value="Papain-like_cys_pep_sf"/>
</dbReference>
<keyword evidence="2" id="KW-0812">Transmembrane</keyword>
<feature type="transmembrane region" description="Helical" evidence="2">
    <location>
        <begin position="145"/>
        <end position="162"/>
    </location>
</feature>
<dbReference type="InterPro" id="IPR002931">
    <property type="entry name" value="Transglutaminase-like"/>
</dbReference>
<keyword evidence="5" id="KW-1185">Reference proteome</keyword>
<gene>
    <name evidence="4" type="ORF">ACFQPF_13115</name>
</gene>
<feature type="transmembrane region" description="Helical" evidence="2">
    <location>
        <begin position="117"/>
        <end position="138"/>
    </location>
</feature>
<dbReference type="Pfam" id="PF13559">
    <property type="entry name" value="DUF4129"/>
    <property type="match status" value="1"/>
</dbReference>
<accession>A0ABW2NST4</accession>
<reference evidence="5" key="1">
    <citation type="journal article" date="2019" name="Int. J. Syst. Evol. Microbiol.">
        <title>The Global Catalogue of Microorganisms (GCM) 10K type strain sequencing project: providing services to taxonomists for standard genome sequencing and annotation.</title>
        <authorList>
            <consortium name="The Broad Institute Genomics Platform"/>
            <consortium name="The Broad Institute Genome Sequencing Center for Infectious Disease"/>
            <person name="Wu L."/>
            <person name="Ma J."/>
        </authorList>
    </citation>
    <scope>NUCLEOTIDE SEQUENCE [LARGE SCALE GENOMIC DNA]</scope>
    <source>
        <strain evidence="5">NBRC 106396</strain>
    </source>
</reference>
<dbReference type="SMART" id="SM00460">
    <property type="entry name" value="TGc"/>
    <property type="match status" value="1"/>
</dbReference>
<protein>
    <submittedName>
        <fullName evidence="4">DUF4129 domain-containing transglutaminase family protein</fullName>
    </submittedName>
</protein>
<dbReference type="PANTHER" id="PTHR42736:SF1">
    <property type="entry name" value="PROTEIN-GLUTAMINE GAMMA-GLUTAMYLTRANSFERASE"/>
    <property type="match status" value="1"/>
</dbReference>
<feature type="transmembrane region" description="Helical" evidence="2">
    <location>
        <begin position="168"/>
        <end position="185"/>
    </location>
</feature>
<evidence type="ECO:0000313" key="5">
    <source>
        <dbReference type="Proteomes" id="UP001596549"/>
    </source>
</evidence>
<sequence length="732" mass="84097">MQPSNLNGGETSSFHKIVLYGLGFLLLWEWLRPIGELTDTSDIQIFVMFAAFLFIVTYFQFPFWISFPVKLAAMMYAVHSMFFSDVFLSFRWVPYFIEDLQANLQFIADREWDSMTSLGRSFLFFVLLWIVSYLMHYWLIQTKKIFFFFFLTILYITVLDTFAGYDAAVAIVRVVFIGLVLTGILRMMKIIEAEGFSLLKGKFPVLWMMPLTVVIALSSFLGYIAPKAEPQWPDPVSFITKSGEDEDETEGSGGKGISKIGYGTNDRRLGGPFEFDYTPVFTVLDNGKHYWKVETKDVYTGRGWESSSREQYPIANTESYSPSSELLRQLDPAVKKTDHKAAVTGQKIKYPFVLNPGSLQSVQIPDQAVELHENIVTGKLFTKQDGMEVLMDSYELTYQLPVLKEADVKASGSDYPAYITDNYLQLPESLPERVKTLAQSIVKDKPTIYEKVKEVEGYFAAEGFGYNTTDVKVPKKGQDYVDQFLFETNIGYCDNFSTSMVVMLRSVGIPARWVKGFTQGEYEKTLDDGMKEYTVTNANAHSWVEVYFEGVGWLPFEPTRGFSNPTAFEVDRSSTPVAAAPKPEPKKEKDVQEKDASKEENGTFNWSEWVRKTALFAGATLLVGAALAYLFRKRWMREYILWRFKHKKGSGTFSEAFERLIWLLNFYGIKRQPAFTLREYALHVDRALDTKDMKILAKAYENLQYSGKEQTKDHWNETNRKLWENLIKRIRP</sequence>
<dbReference type="InterPro" id="IPR025403">
    <property type="entry name" value="TgpA-like_C"/>
</dbReference>
<keyword evidence="2" id="KW-1133">Transmembrane helix</keyword>
<comment type="caution">
    <text evidence="4">The sequence shown here is derived from an EMBL/GenBank/DDBJ whole genome shotgun (WGS) entry which is preliminary data.</text>
</comment>
<dbReference type="EMBL" id="JBHTCP010000044">
    <property type="protein sequence ID" value="MFC7372611.1"/>
    <property type="molecule type" value="Genomic_DNA"/>
</dbReference>
<feature type="compositionally biased region" description="Basic and acidic residues" evidence="1">
    <location>
        <begin position="583"/>
        <end position="600"/>
    </location>
</feature>
<evidence type="ECO:0000256" key="1">
    <source>
        <dbReference type="SAM" id="MobiDB-lite"/>
    </source>
</evidence>
<dbReference type="SUPFAM" id="SSF54001">
    <property type="entry name" value="Cysteine proteinases"/>
    <property type="match status" value="1"/>
</dbReference>
<name>A0ABW2NST4_9BACL</name>
<keyword evidence="2" id="KW-0472">Membrane</keyword>
<evidence type="ECO:0000256" key="2">
    <source>
        <dbReference type="SAM" id="Phobius"/>
    </source>
</evidence>
<dbReference type="RefSeq" id="WP_379750191.1">
    <property type="nucleotide sequence ID" value="NZ_JBHTCP010000044.1"/>
</dbReference>
<feature type="transmembrane region" description="Helical" evidence="2">
    <location>
        <begin position="73"/>
        <end position="97"/>
    </location>
</feature>
<dbReference type="Pfam" id="PF01841">
    <property type="entry name" value="Transglut_core"/>
    <property type="match status" value="1"/>
</dbReference>
<feature type="transmembrane region" description="Helical" evidence="2">
    <location>
        <begin position="43"/>
        <end position="61"/>
    </location>
</feature>
<feature type="transmembrane region" description="Helical" evidence="2">
    <location>
        <begin position="12"/>
        <end position="31"/>
    </location>
</feature>
<proteinExistence type="predicted"/>
<dbReference type="Proteomes" id="UP001596549">
    <property type="component" value="Unassembled WGS sequence"/>
</dbReference>
<dbReference type="InterPro" id="IPR052901">
    <property type="entry name" value="Bact_TGase-like"/>
</dbReference>